<dbReference type="Pfam" id="PF24813">
    <property type="entry name" value="DUF7709"/>
    <property type="match status" value="1"/>
</dbReference>
<accession>A0A9W8TH90</accession>
<comment type="caution">
    <text evidence="2">The sequence shown here is derived from an EMBL/GenBank/DDBJ whole genome shotgun (WGS) entry which is preliminary data.</text>
</comment>
<organism evidence="2 3">
    <name type="scientific">Xylaria arbuscula</name>
    <dbReference type="NCBI Taxonomy" id="114810"/>
    <lineage>
        <taxon>Eukaryota</taxon>
        <taxon>Fungi</taxon>
        <taxon>Dikarya</taxon>
        <taxon>Ascomycota</taxon>
        <taxon>Pezizomycotina</taxon>
        <taxon>Sordariomycetes</taxon>
        <taxon>Xylariomycetidae</taxon>
        <taxon>Xylariales</taxon>
        <taxon>Xylariaceae</taxon>
        <taxon>Xylaria</taxon>
    </lineage>
</organism>
<dbReference type="EMBL" id="JANPWZ010002469">
    <property type="protein sequence ID" value="KAJ3558486.1"/>
    <property type="molecule type" value="Genomic_DNA"/>
</dbReference>
<feature type="domain" description="DUF7709" evidence="1">
    <location>
        <begin position="83"/>
        <end position="180"/>
    </location>
</feature>
<evidence type="ECO:0000313" key="3">
    <source>
        <dbReference type="Proteomes" id="UP001148614"/>
    </source>
</evidence>
<evidence type="ECO:0000313" key="2">
    <source>
        <dbReference type="EMBL" id="KAJ3558486.1"/>
    </source>
</evidence>
<protein>
    <recommendedName>
        <fullName evidence="1">DUF7709 domain-containing protein</fullName>
    </recommendedName>
</protein>
<dbReference type="AlphaFoldDB" id="A0A9W8TH90"/>
<keyword evidence="3" id="KW-1185">Reference proteome</keyword>
<proteinExistence type="predicted"/>
<dbReference type="VEuPathDB" id="FungiDB:F4678DRAFT_148194"/>
<reference evidence="2" key="1">
    <citation type="submission" date="2022-07" db="EMBL/GenBank/DDBJ databases">
        <title>Genome Sequence of Xylaria arbuscula.</title>
        <authorList>
            <person name="Buettner E."/>
        </authorList>
    </citation>
    <scope>NUCLEOTIDE SEQUENCE</scope>
    <source>
        <strain evidence="2">VT107</strain>
    </source>
</reference>
<evidence type="ECO:0000259" key="1">
    <source>
        <dbReference type="Pfam" id="PF24813"/>
    </source>
</evidence>
<dbReference type="InterPro" id="IPR056126">
    <property type="entry name" value="DUF7709"/>
</dbReference>
<sequence>MHNFDICGMRETFVTRSNYDHSPKTLRVEQPASGSDPAETIYSIPYFRLNMKAGEPTQKPAVATLRGSSETQTTMASEDSGRALSDLNSATLGAKFPEITLPDGTKVQTGTVGALLVNIRSYNTAYAAGDTAQIQALRTSFEAALPLLDRVGLFDLFTPDEWVQGQNEGRKVVGQLYQAFKARRE</sequence>
<gene>
    <name evidence="2" type="ORF">NPX13_g9695</name>
</gene>
<dbReference type="Proteomes" id="UP001148614">
    <property type="component" value="Unassembled WGS sequence"/>
</dbReference>
<name>A0A9W8TH90_9PEZI</name>